<gene>
    <name evidence="3" type="ORF">TRAPUB_10595</name>
</gene>
<dbReference type="STRING" id="154538.A0A1M2VZ84"/>
<dbReference type="PANTHER" id="PTHR10622:SF10">
    <property type="entry name" value="HET DOMAIN-CONTAINING PROTEIN"/>
    <property type="match status" value="1"/>
</dbReference>
<proteinExistence type="predicted"/>
<comment type="caution">
    <text evidence="3">The sequence shown here is derived from an EMBL/GenBank/DDBJ whole genome shotgun (WGS) entry which is preliminary data.</text>
</comment>
<dbReference type="Pfam" id="PF06985">
    <property type="entry name" value="HET"/>
    <property type="match status" value="1"/>
</dbReference>
<sequence>MSARSLPCYAILSHCWGEGEVLFADVQDLSVARQKPGWMKVEKACWSARRIFQCDWLWDDTCCIDKSSSAELSEAINSMYAWYESAEACLAYLHDVEDGSAFDDSRWFTRGWTLQELIAPRTLIFFSKSWNQIGNRQAYARELEQITGIDAGALRNLGWTPADLLSGRSVAERMSWASRRETTRPEDMAYCLLGIFGVNMPPIYGEGEAGAFRRLQLEIIQRTNDRSILAWGHSIPELEPWSSGSPLPSYQSQSLESLDSHRLWAPGRMLSPSPTYFPPTRNKRTKITSDMSRWLSIQPIRELHYTHTNAGLRIQLPLRRTSITIGSPPRHLYYGALGCLFTGDSELKRDEPDGIVALLLVRTMEEPGVYVCVQGCNKVRDGPRRWRGDPYRPGDTPTRVTTIPIREPIRAADWKVSTIYIATNETEDD</sequence>
<dbReference type="PANTHER" id="PTHR10622">
    <property type="entry name" value="HET DOMAIN-CONTAINING PROTEIN"/>
    <property type="match status" value="1"/>
</dbReference>
<dbReference type="OrthoDB" id="2738548at2759"/>
<feature type="domain" description="DUF8212" evidence="2">
    <location>
        <begin position="211"/>
        <end position="320"/>
    </location>
</feature>
<dbReference type="Pfam" id="PF26640">
    <property type="entry name" value="DUF8212"/>
    <property type="match status" value="1"/>
</dbReference>
<reference evidence="3 4" key="1">
    <citation type="submission" date="2016-10" db="EMBL/GenBank/DDBJ databases">
        <title>Genome sequence of the basidiomycete white-rot fungus Trametes pubescens.</title>
        <authorList>
            <person name="Makela M.R."/>
            <person name="Granchi Z."/>
            <person name="Peng M."/>
            <person name="De Vries R.P."/>
            <person name="Grigoriev I."/>
            <person name="Riley R."/>
            <person name="Hilden K."/>
        </authorList>
    </citation>
    <scope>NUCLEOTIDE SEQUENCE [LARGE SCALE GENOMIC DNA]</scope>
    <source>
        <strain evidence="3 4">FBCC735</strain>
    </source>
</reference>
<keyword evidence="4" id="KW-1185">Reference proteome</keyword>
<protein>
    <submittedName>
        <fullName evidence="3">Vegetative incompatibility protein HET-E-1</fullName>
    </submittedName>
</protein>
<evidence type="ECO:0000259" key="1">
    <source>
        <dbReference type="Pfam" id="PF06985"/>
    </source>
</evidence>
<evidence type="ECO:0000313" key="3">
    <source>
        <dbReference type="EMBL" id="OJT12898.1"/>
    </source>
</evidence>
<evidence type="ECO:0000313" key="4">
    <source>
        <dbReference type="Proteomes" id="UP000184267"/>
    </source>
</evidence>
<dbReference type="InterPro" id="IPR010730">
    <property type="entry name" value="HET"/>
</dbReference>
<dbReference type="AlphaFoldDB" id="A0A1M2VZ84"/>
<dbReference type="Proteomes" id="UP000184267">
    <property type="component" value="Unassembled WGS sequence"/>
</dbReference>
<accession>A0A1M2VZ84</accession>
<evidence type="ECO:0000259" key="2">
    <source>
        <dbReference type="Pfam" id="PF26640"/>
    </source>
</evidence>
<feature type="domain" description="Heterokaryon incompatibility" evidence="1">
    <location>
        <begin position="9"/>
        <end position="97"/>
    </location>
</feature>
<name>A0A1M2VZ84_TRAPU</name>
<dbReference type="EMBL" id="MNAD01000446">
    <property type="protein sequence ID" value="OJT12898.1"/>
    <property type="molecule type" value="Genomic_DNA"/>
</dbReference>
<dbReference type="InterPro" id="IPR058525">
    <property type="entry name" value="DUF8212"/>
</dbReference>
<organism evidence="3 4">
    <name type="scientific">Trametes pubescens</name>
    <name type="common">White-rot fungus</name>
    <dbReference type="NCBI Taxonomy" id="154538"/>
    <lineage>
        <taxon>Eukaryota</taxon>
        <taxon>Fungi</taxon>
        <taxon>Dikarya</taxon>
        <taxon>Basidiomycota</taxon>
        <taxon>Agaricomycotina</taxon>
        <taxon>Agaricomycetes</taxon>
        <taxon>Polyporales</taxon>
        <taxon>Polyporaceae</taxon>
        <taxon>Trametes</taxon>
    </lineage>
</organism>